<feature type="compositionally biased region" description="Low complexity" evidence="1">
    <location>
        <begin position="268"/>
        <end position="288"/>
    </location>
</feature>
<dbReference type="InterPro" id="IPR006837">
    <property type="entry name" value="Divergent_DAC"/>
</dbReference>
<dbReference type="CDD" id="cd10936">
    <property type="entry name" value="CE4_DAC2"/>
    <property type="match status" value="1"/>
</dbReference>
<dbReference type="SUPFAM" id="SSF88713">
    <property type="entry name" value="Glycoside hydrolase/deacetylase"/>
    <property type="match status" value="1"/>
</dbReference>
<comment type="caution">
    <text evidence="2">The sequence shown here is derived from an EMBL/GenBank/DDBJ whole genome shotgun (WGS) entry which is preliminary data.</text>
</comment>
<name>A0A4R3JKE3_9RHOB</name>
<evidence type="ECO:0000313" key="2">
    <source>
        <dbReference type="EMBL" id="TCS65823.1"/>
    </source>
</evidence>
<feature type="compositionally biased region" description="Low complexity" evidence="1">
    <location>
        <begin position="91"/>
        <end position="100"/>
    </location>
</feature>
<dbReference type="InterPro" id="IPR011330">
    <property type="entry name" value="Glyco_hydro/deAcase_b/a-brl"/>
</dbReference>
<feature type="compositionally biased region" description="Basic and acidic residues" evidence="1">
    <location>
        <begin position="51"/>
        <end position="67"/>
    </location>
</feature>
<protein>
    <submittedName>
        <fullName evidence="2">Polysaccharide deacetylase 2 family uncharacterized protein YibQ</fullName>
    </submittedName>
</protein>
<organism evidence="2 3">
    <name type="scientific">Primorskyibacter sedentarius</name>
    <dbReference type="NCBI Taxonomy" id="745311"/>
    <lineage>
        <taxon>Bacteria</taxon>
        <taxon>Pseudomonadati</taxon>
        <taxon>Pseudomonadota</taxon>
        <taxon>Alphaproteobacteria</taxon>
        <taxon>Rhodobacterales</taxon>
        <taxon>Roseobacteraceae</taxon>
        <taxon>Primorskyibacter</taxon>
    </lineage>
</organism>
<gene>
    <name evidence="2" type="ORF">EDD52_103241</name>
</gene>
<dbReference type="Proteomes" id="UP000295696">
    <property type="component" value="Unassembled WGS sequence"/>
</dbReference>
<dbReference type="Pfam" id="PF04748">
    <property type="entry name" value="Polysacc_deac_2"/>
    <property type="match status" value="1"/>
</dbReference>
<dbReference type="Gene3D" id="3.20.20.370">
    <property type="entry name" value="Glycoside hydrolase/deacetylase"/>
    <property type="match status" value="1"/>
</dbReference>
<dbReference type="RefSeq" id="WP_165907476.1">
    <property type="nucleotide sequence ID" value="NZ_SLZU01000003.1"/>
</dbReference>
<feature type="region of interest" description="Disordered" evidence="1">
    <location>
        <begin position="44"/>
        <end position="373"/>
    </location>
</feature>
<feature type="compositionally biased region" description="Low complexity" evidence="1">
    <location>
        <begin position="123"/>
        <end position="151"/>
    </location>
</feature>
<sequence>MAKGFLSGAVLGAVTSVAGAGLLSLSVGMPRAVDPPEVAEVEVPAESAFESARDDLVVERPASEAERPSGTAPQINPPARDDLAPLDDADTTPAATPDPDMGAASLAAPEENPQAAEMNVGRESSAPASAPAAAAPVAPEVEANLSVSTEPAAPPAVPSESAPSPEDSLVGLVPPEDSADDTLIRQNMRAQAGNGGPMPQPWRPGADDAMFAAPSQPAVPIGGDAAPPQVADTPPSVSVSDLSEPAAPEGAPDSGHAEQAYQPSEFDAAPYAGPAPAPAASGKAQSAQQLEQGQSGVAPTDAGQDKPAPGDAALPDTSEATEGAGTPLTPASVPDAADTELSEPQQDGASPSAAIDVDTGGPSMQPPVEQADEQAPLIGKEPAQPMAPETGRELLGDVVISPRVPPLERYAAPFHAAGDKPLMSVVLIDDGSGPLGPRDIGAFPYPLTVALDAAAPGAFQRMKRYREQGIEVMALADLPPDATPEEARADIQAVLERLPEVVAVLEGTGTGLKGAPEVASGVVEHIAQSGHGLVLLPQGRNAAQPFALPEKMPSVSVFRDLDGQGQGAAVVRRFLEHAASRAGQNGPVVLLGRLRPDTVSSLRRWGSNGPGSAAVDILPISSLLLQSSD</sequence>
<evidence type="ECO:0000313" key="3">
    <source>
        <dbReference type="Proteomes" id="UP000295696"/>
    </source>
</evidence>
<dbReference type="AlphaFoldDB" id="A0A4R3JKE3"/>
<accession>A0A4R3JKE3</accession>
<reference evidence="2 3" key="1">
    <citation type="submission" date="2019-03" db="EMBL/GenBank/DDBJ databases">
        <title>Genomic Encyclopedia of Type Strains, Phase IV (KMG-IV): sequencing the most valuable type-strain genomes for metagenomic binning, comparative biology and taxonomic classification.</title>
        <authorList>
            <person name="Goeker M."/>
        </authorList>
    </citation>
    <scope>NUCLEOTIDE SEQUENCE [LARGE SCALE GENOMIC DNA]</scope>
    <source>
        <strain evidence="2 3">DSM 104836</strain>
    </source>
</reference>
<keyword evidence="3" id="KW-1185">Reference proteome</keyword>
<dbReference type="EMBL" id="SLZU01000003">
    <property type="protein sequence ID" value="TCS65823.1"/>
    <property type="molecule type" value="Genomic_DNA"/>
</dbReference>
<feature type="compositionally biased region" description="Low complexity" evidence="1">
    <location>
        <begin position="158"/>
        <end position="168"/>
    </location>
</feature>
<dbReference type="GO" id="GO:0005975">
    <property type="term" value="P:carbohydrate metabolic process"/>
    <property type="evidence" value="ECO:0007669"/>
    <property type="project" value="InterPro"/>
</dbReference>
<proteinExistence type="predicted"/>
<evidence type="ECO:0000256" key="1">
    <source>
        <dbReference type="SAM" id="MobiDB-lite"/>
    </source>
</evidence>